<feature type="transmembrane region" description="Helical" evidence="6">
    <location>
        <begin position="849"/>
        <end position="867"/>
    </location>
</feature>
<dbReference type="GO" id="GO:0016020">
    <property type="term" value="C:membrane"/>
    <property type="evidence" value="ECO:0007669"/>
    <property type="project" value="InterPro"/>
</dbReference>
<feature type="transmembrane region" description="Helical" evidence="6">
    <location>
        <begin position="770"/>
        <end position="789"/>
    </location>
</feature>
<comment type="caution">
    <text evidence="8">The sequence shown here is derived from an EMBL/GenBank/DDBJ whole genome shotgun (WGS) entry which is preliminary data.</text>
</comment>
<dbReference type="InterPro" id="IPR003953">
    <property type="entry name" value="FAD-dep_OxRdtase_2_FAD-bd"/>
</dbReference>
<dbReference type="AlphaFoldDB" id="A0AA36JMR8"/>
<evidence type="ECO:0000313" key="8">
    <source>
        <dbReference type="EMBL" id="CAJ1407896.1"/>
    </source>
</evidence>
<dbReference type="Proteomes" id="UP001178507">
    <property type="component" value="Unassembled WGS sequence"/>
</dbReference>
<feature type="transmembrane region" description="Helical" evidence="6">
    <location>
        <begin position="655"/>
        <end position="674"/>
    </location>
</feature>
<dbReference type="InterPro" id="IPR018506">
    <property type="entry name" value="Cyt_B5_heme-BS"/>
</dbReference>
<organism evidence="8 9">
    <name type="scientific">Effrenium voratum</name>
    <dbReference type="NCBI Taxonomy" id="2562239"/>
    <lineage>
        <taxon>Eukaryota</taxon>
        <taxon>Sar</taxon>
        <taxon>Alveolata</taxon>
        <taxon>Dinophyceae</taxon>
        <taxon>Suessiales</taxon>
        <taxon>Symbiodiniaceae</taxon>
        <taxon>Effrenium</taxon>
    </lineage>
</organism>
<keyword evidence="3" id="KW-0479">Metal-binding</keyword>
<keyword evidence="6" id="KW-0472">Membrane</keyword>
<dbReference type="SMART" id="SM01117">
    <property type="entry name" value="Cyt-b5"/>
    <property type="match status" value="1"/>
</dbReference>
<dbReference type="Gene3D" id="3.10.120.10">
    <property type="entry name" value="Cytochrome b5-like heme/steroid binding domain"/>
    <property type="match status" value="1"/>
</dbReference>
<proteinExistence type="predicted"/>
<evidence type="ECO:0000256" key="1">
    <source>
        <dbReference type="ARBA" id="ARBA00022617"/>
    </source>
</evidence>
<dbReference type="SUPFAM" id="SSF51905">
    <property type="entry name" value="FAD/NAD(P)-binding domain"/>
    <property type="match status" value="1"/>
</dbReference>
<dbReference type="PRINTS" id="PR00363">
    <property type="entry name" value="CYTOCHROMEB5"/>
</dbReference>
<keyword evidence="4" id="KW-0560">Oxidoreductase</keyword>
<evidence type="ECO:0000256" key="6">
    <source>
        <dbReference type="SAM" id="Phobius"/>
    </source>
</evidence>
<dbReference type="PANTHER" id="PTHR43400:SF1">
    <property type="entry name" value="FUMARATE REDUCTASE"/>
    <property type="match status" value="1"/>
</dbReference>
<dbReference type="PANTHER" id="PTHR43400">
    <property type="entry name" value="FUMARATE REDUCTASE"/>
    <property type="match status" value="1"/>
</dbReference>
<evidence type="ECO:0000256" key="5">
    <source>
        <dbReference type="ARBA" id="ARBA00023004"/>
    </source>
</evidence>
<dbReference type="Pfam" id="PF00890">
    <property type="entry name" value="FAD_binding_2"/>
    <property type="match status" value="1"/>
</dbReference>
<dbReference type="InterPro" id="IPR001199">
    <property type="entry name" value="Cyt_B5-like_heme/steroid-bd"/>
</dbReference>
<gene>
    <name evidence="8" type="ORF">EVOR1521_LOCUS29481</name>
</gene>
<evidence type="ECO:0000259" key="7">
    <source>
        <dbReference type="PROSITE" id="PS50255"/>
    </source>
</evidence>
<dbReference type="InterPro" id="IPR050315">
    <property type="entry name" value="FAD-oxidoreductase_2"/>
</dbReference>
<name>A0AA36JMR8_9DINO</name>
<keyword evidence="9" id="KW-1185">Reference proteome</keyword>
<dbReference type="Gene3D" id="3.90.700.10">
    <property type="entry name" value="Succinate dehydrogenase/fumarate reductase flavoprotein, catalytic domain"/>
    <property type="match status" value="1"/>
</dbReference>
<keyword evidence="5" id="KW-0408">Iron</keyword>
<dbReference type="PROSITE" id="PS50255">
    <property type="entry name" value="CYTOCHROME_B5_2"/>
    <property type="match status" value="1"/>
</dbReference>
<dbReference type="SUPFAM" id="SSF55856">
    <property type="entry name" value="Cytochrome b5-like heme/steroid binding domain"/>
    <property type="match status" value="1"/>
</dbReference>
<dbReference type="EMBL" id="CAUJNA010003694">
    <property type="protein sequence ID" value="CAJ1407896.1"/>
    <property type="molecule type" value="Genomic_DNA"/>
</dbReference>
<reference evidence="8" key="1">
    <citation type="submission" date="2023-08" db="EMBL/GenBank/DDBJ databases">
        <authorList>
            <person name="Chen Y."/>
            <person name="Shah S."/>
            <person name="Dougan E. K."/>
            <person name="Thang M."/>
            <person name="Chan C."/>
        </authorList>
    </citation>
    <scope>NUCLEOTIDE SEQUENCE</scope>
</reference>
<evidence type="ECO:0000256" key="2">
    <source>
        <dbReference type="ARBA" id="ARBA00022630"/>
    </source>
</evidence>
<feature type="transmembrane region" description="Helical" evidence="6">
    <location>
        <begin position="725"/>
        <end position="750"/>
    </location>
</feature>
<sequence length="928" mass="99253">MATSFPTNQAIVVGGGLGGMSAANTVVENGGRVVLLDKSSFCGGNSTKATSGINGAGTKTQKAKGIPDNADIFTQDTLKGGAKKPELAKLLCVNSASDVDWLVEKFNLDLSLLARLGGHSQPRTHRGKERFPGMTITYALIQMLEKVAEKTDLARIVTKAKVVKLIQEGKACVGCVYEKGGQNFQEFGPVILASGGFGADFTSNSLLAQYRPDLLHLPTTNGEHCTGDGIKMGEAIGAKSIDLEWVQVHPTGLVKPDDADAKIKFLAAEALRGVGGIILNAEGKRFCNELGRRDYVTGEMWKSKPPFRLCLNKASSDEIIWHCKHYTGRGVMKFYENGEALAKDMGVALSVIEQTHEEHYAAAKKTETQPDAGPWPAYPSGKSWDEASGKTGSGKKFYHNIIPGSCVKNEPFYVAIITPVIHYCMGGLLIDTDSACVGPNNQAIPGLYAAGEVAGGVHGNNRLGGNSLLDCVVFGRVAGKAAAKYMLGADMKDVDLKDVTGGGLTGAVESSKLAGGSYEDKMNTATAGAAGAPAGGGGGGGYSMEEVAKHTSKSDCWVVVSGQVLDVTSFLSEHPGGELAILTFAGKDATEEFNMIHPPDVIGKYAPDSVIGMIGGGGGGGAVAGGGGGGAVAGGIPMEDNPGALLINVKSYFNATWFLLLSVLYEVCATIFTAKNIKISNDRLGLTRSAILLILFIVIHAVGNLHVFKGPDDFNGYGYFYVRLYWTGFGLPANIVEEYILLSVLLHVFVGLKRTWDMKLALVNTQGINVLNLAISGLMLLTFMTIHLFQFRFGDTDQFGPYYVRPPPYLINFWGILSLNLFWTQDSSIEPVGVRDIYALEFQIFKNPLWSLFYIFSVGVFMVHACLGWKKVTPVLGIPRGHIQKVEMIGYAIMIVMGLVYISFPLYVMATKPFSGYEDSIQIPGRVE</sequence>
<evidence type="ECO:0000313" key="9">
    <source>
        <dbReference type="Proteomes" id="UP001178507"/>
    </source>
</evidence>
<evidence type="ECO:0000256" key="3">
    <source>
        <dbReference type="ARBA" id="ARBA00022723"/>
    </source>
</evidence>
<dbReference type="InterPro" id="IPR036400">
    <property type="entry name" value="Cyt_B5-like_heme/steroid_sf"/>
</dbReference>
<dbReference type="GO" id="GO:0016491">
    <property type="term" value="F:oxidoreductase activity"/>
    <property type="evidence" value="ECO:0007669"/>
    <property type="project" value="UniProtKB-KW"/>
</dbReference>
<dbReference type="InterPro" id="IPR027477">
    <property type="entry name" value="Succ_DH/fumarate_Rdtase_cat_sf"/>
</dbReference>
<dbReference type="PROSITE" id="PS00191">
    <property type="entry name" value="CYTOCHROME_B5_1"/>
    <property type="match status" value="1"/>
</dbReference>
<dbReference type="InterPro" id="IPR034804">
    <property type="entry name" value="SQR/QFR_C/D"/>
</dbReference>
<dbReference type="SUPFAM" id="SSF81343">
    <property type="entry name" value="Fumarate reductase respiratory complex transmembrane subunits"/>
    <property type="match status" value="1"/>
</dbReference>
<feature type="transmembrane region" description="Helical" evidence="6">
    <location>
        <begin position="686"/>
        <end position="705"/>
    </location>
</feature>
<keyword evidence="1" id="KW-0349">Heme</keyword>
<dbReference type="Gene3D" id="3.50.50.60">
    <property type="entry name" value="FAD/NAD(P)-binding domain"/>
    <property type="match status" value="1"/>
</dbReference>
<keyword evidence="2" id="KW-0285">Flavoprotein</keyword>
<evidence type="ECO:0000256" key="4">
    <source>
        <dbReference type="ARBA" id="ARBA00023002"/>
    </source>
</evidence>
<keyword evidence="6" id="KW-1133">Transmembrane helix</keyword>
<dbReference type="GO" id="GO:0020037">
    <property type="term" value="F:heme binding"/>
    <property type="evidence" value="ECO:0007669"/>
    <property type="project" value="InterPro"/>
</dbReference>
<keyword evidence="6" id="KW-0812">Transmembrane</keyword>
<protein>
    <recommendedName>
        <fullName evidence="7">Cytochrome b5 heme-binding domain-containing protein</fullName>
    </recommendedName>
</protein>
<feature type="transmembrane region" description="Helical" evidence="6">
    <location>
        <begin position="888"/>
        <end position="910"/>
    </location>
</feature>
<dbReference type="GO" id="GO:0046872">
    <property type="term" value="F:metal ion binding"/>
    <property type="evidence" value="ECO:0007669"/>
    <property type="project" value="UniProtKB-KW"/>
</dbReference>
<dbReference type="InterPro" id="IPR036188">
    <property type="entry name" value="FAD/NAD-bd_sf"/>
</dbReference>
<accession>A0AA36JMR8</accession>
<feature type="domain" description="Cytochrome b5 heme-binding" evidence="7">
    <location>
        <begin position="542"/>
        <end position="615"/>
    </location>
</feature>
<dbReference type="SUPFAM" id="SSF56425">
    <property type="entry name" value="Succinate dehydrogenase/fumarate reductase flavoprotein, catalytic domain"/>
    <property type="match status" value="1"/>
</dbReference>
<dbReference type="Gene3D" id="1.20.1300.10">
    <property type="entry name" value="Fumarate reductase/succinate dehydrogenase, transmembrane subunit"/>
    <property type="match status" value="1"/>
</dbReference>
<dbReference type="Pfam" id="PF00173">
    <property type="entry name" value="Cyt-b5"/>
    <property type="match status" value="1"/>
</dbReference>